<dbReference type="Gene3D" id="3.40.50.410">
    <property type="entry name" value="von Willebrand factor, type A domain"/>
    <property type="match status" value="1"/>
</dbReference>
<dbReference type="Pfam" id="PF06707">
    <property type="entry name" value="DUF1194"/>
    <property type="match status" value="1"/>
</dbReference>
<accession>A0ABS1VA93</accession>
<comment type="caution">
    <text evidence="1">The sequence shown here is derived from an EMBL/GenBank/DDBJ whole genome shotgun (WGS) entry which is preliminary data.</text>
</comment>
<reference evidence="1 2" key="1">
    <citation type="submission" date="2021-01" db="EMBL/GenBank/DDBJ databases">
        <title>Belnapia mucosa sp. nov. and Belnapia arida sp. nov., isolated from the Tabernas Desert (Almeria, Spain).</title>
        <authorList>
            <person name="Molina-Menor E."/>
            <person name="Vidal-Verdu A."/>
            <person name="Calonge A."/>
            <person name="Satari L."/>
            <person name="Pereto Magraner J."/>
            <person name="Porcar Miralles M."/>
        </authorList>
    </citation>
    <scope>NUCLEOTIDE SEQUENCE [LARGE SCALE GENOMIC DNA]</scope>
    <source>
        <strain evidence="1 2">T6</strain>
    </source>
</reference>
<dbReference type="Proteomes" id="UP000606490">
    <property type="component" value="Unassembled WGS sequence"/>
</dbReference>
<dbReference type="EMBL" id="JAEUXJ010000009">
    <property type="protein sequence ID" value="MBL6457639.1"/>
    <property type="molecule type" value="Genomic_DNA"/>
</dbReference>
<organism evidence="1 2">
    <name type="scientific">Belnapia mucosa</name>
    <dbReference type="NCBI Taxonomy" id="2804532"/>
    <lineage>
        <taxon>Bacteria</taxon>
        <taxon>Pseudomonadati</taxon>
        <taxon>Pseudomonadota</taxon>
        <taxon>Alphaproteobacteria</taxon>
        <taxon>Acetobacterales</taxon>
        <taxon>Roseomonadaceae</taxon>
        <taxon>Belnapia</taxon>
    </lineage>
</organism>
<name>A0ABS1VA93_9PROT</name>
<evidence type="ECO:0000313" key="2">
    <source>
        <dbReference type="Proteomes" id="UP000606490"/>
    </source>
</evidence>
<dbReference type="InterPro" id="IPR036465">
    <property type="entry name" value="vWFA_dom_sf"/>
</dbReference>
<gene>
    <name evidence="1" type="ORF">JMJ55_20085</name>
</gene>
<sequence length="253" mass="26334">MRRRSILASCSALSSRPPAAQLGASDVPPSEKVTVDLSLVLATDVSSSIDDDEALLQRQGYRAALTDPVVLNLVAAGPHAAIGVAYVEWSGMAFQRLLLPWTRIASAADALAWSAALARQPLAPLGSRRGTSISRGIAFSLRLLGDAPWTATRQVVDICGDGVNNNGGPVEDLRDSAVARGVTLNGLVIEGSDPNETGVAPPATLEAYYRNSVIGGPDAFVLAVAGFDEFAGAIRRKLVRELASTDPFTGADG</sequence>
<proteinExistence type="predicted"/>
<dbReference type="InterPro" id="IPR010607">
    <property type="entry name" value="DUF1194"/>
</dbReference>
<evidence type="ECO:0000313" key="1">
    <source>
        <dbReference type="EMBL" id="MBL6457639.1"/>
    </source>
</evidence>
<keyword evidence="2" id="KW-1185">Reference proteome</keyword>
<protein>
    <submittedName>
        <fullName evidence="1">DUF1194 domain-containing protein</fullName>
    </submittedName>
</protein>
<dbReference type="SUPFAM" id="SSF53300">
    <property type="entry name" value="vWA-like"/>
    <property type="match status" value="1"/>
</dbReference>